<proteinExistence type="predicted"/>
<dbReference type="Proteomes" id="UP000245474">
    <property type="component" value="Unassembled WGS sequence"/>
</dbReference>
<dbReference type="RefSeq" id="WP_109675279.1">
    <property type="nucleotide sequence ID" value="NZ_CP086615.1"/>
</dbReference>
<name>A0A2U2N9T9_9GAMM</name>
<dbReference type="OrthoDB" id="5787092at2"/>
<organism evidence="1 2">
    <name type="scientific">Sediminicurvatus halobius</name>
    <dbReference type="NCBI Taxonomy" id="2182432"/>
    <lineage>
        <taxon>Bacteria</taxon>
        <taxon>Pseudomonadati</taxon>
        <taxon>Pseudomonadota</taxon>
        <taxon>Gammaproteobacteria</taxon>
        <taxon>Chromatiales</taxon>
        <taxon>Ectothiorhodospiraceae</taxon>
        <taxon>Sediminicurvatus</taxon>
    </lineage>
</organism>
<keyword evidence="2" id="KW-1185">Reference proteome</keyword>
<dbReference type="EMBL" id="QFFI01000001">
    <property type="protein sequence ID" value="PWG65850.1"/>
    <property type="molecule type" value="Genomic_DNA"/>
</dbReference>
<comment type="caution">
    <text evidence="1">The sequence shown here is derived from an EMBL/GenBank/DDBJ whole genome shotgun (WGS) entry which is preliminary data.</text>
</comment>
<evidence type="ECO:0000313" key="1">
    <source>
        <dbReference type="EMBL" id="PWG65850.1"/>
    </source>
</evidence>
<reference evidence="1 2" key="1">
    <citation type="submission" date="2018-05" db="EMBL/GenBank/DDBJ databases">
        <title>Spiribacter halobius sp. nov., a moderately halophilic bacterium isolated from marine solar saltern.</title>
        <authorList>
            <person name="Zheng W.-S."/>
            <person name="Lu D.-C."/>
            <person name="Du Z.-J."/>
        </authorList>
    </citation>
    <scope>NUCLEOTIDE SEQUENCE [LARGE SCALE GENOMIC DNA]</scope>
    <source>
        <strain evidence="1 2">E85</strain>
    </source>
</reference>
<accession>A0A2U2N9T9</accession>
<protein>
    <submittedName>
        <fullName evidence="1">Uncharacterized protein</fullName>
    </submittedName>
</protein>
<gene>
    <name evidence="1" type="ORF">DEM34_00885</name>
</gene>
<evidence type="ECO:0000313" key="2">
    <source>
        <dbReference type="Proteomes" id="UP000245474"/>
    </source>
</evidence>
<sequence>MRGQVDRRARRIHQRVDGLVSQLRTFARSPVALPVAFVAGILAQRLPVPVVNRACRLLTGLAGPAQALRSVAGLAASAAR</sequence>
<dbReference type="AlphaFoldDB" id="A0A2U2N9T9"/>